<dbReference type="InterPro" id="IPR051239">
    <property type="entry name" value="2'-dNMP_N-hydrolase"/>
</dbReference>
<evidence type="ECO:0000313" key="2">
    <source>
        <dbReference type="Proteomes" id="UP000534870"/>
    </source>
</evidence>
<dbReference type="Pfam" id="PF05014">
    <property type="entry name" value="Nuc_deoxyrib_tr"/>
    <property type="match status" value="1"/>
</dbReference>
<dbReference type="AlphaFoldDB" id="A0A7Y7M8L4"/>
<dbReference type="EMBL" id="JABXXP010000419">
    <property type="protein sequence ID" value="NVN12368.1"/>
    <property type="molecule type" value="Genomic_DNA"/>
</dbReference>
<dbReference type="PANTHER" id="PTHR15364">
    <property type="entry name" value="2'-DEOXYNUCLEOSIDE 5'-PHOSPHATE N-HYDROLASE 1"/>
    <property type="match status" value="1"/>
</dbReference>
<dbReference type="GO" id="GO:0009159">
    <property type="term" value="P:deoxyribonucleoside monophosphate catabolic process"/>
    <property type="evidence" value="ECO:0007669"/>
    <property type="project" value="TreeGrafter"/>
</dbReference>
<accession>A0A7Y7M8L4</accession>
<evidence type="ECO:0000313" key="1">
    <source>
        <dbReference type="EMBL" id="NVN12368.1"/>
    </source>
</evidence>
<dbReference type="PANTHER" id="PTHR15364:SF0">
    <property type="entry name" value="2'-DEOXYNUCLEOSIDE 5'-PHOSPHATE N-HYDROLASE 1"/>
    <property type="match status" value="1"/>
</dbReference>
<sequence length="229" mass="24536">MSRNTYVYLAGDLVFRPGAIAIFDRLRALCRAVGLEGLAPFDGQAGIETLPPGLETTLKIVAADRALMDRCAGGIFCVDPFRRAADMDPGTAVEIGYMMAQGKKLAGYTVDGRLYPEKVASYRLTAWGDALRQRVTHDAPVESGAIEDADGILAHSDGMVQNGMIEGFIRMSGGFVAVHDDFYEAFRIAAEDLALLPTGWYPNDVALADGWLYAINGKSDPGPNPGNCA</sequence>
<dbReference type="GO" id="GO:0070694">
    <property type="term" value="F:5-hydroxymethyl-dUMP N-hydrolase activity"/>
    <property type="evidence" value="ECO:0007669"/>
    <property type="project" value="TreeGrafter"/>
</dbReference>
<protein>
    <submittedName>
        <fullName evidence="1">Nucleoside 2-deoxyribosyltransferase</fullName>
    </submittedName>
</protein>
<reference evidence="1 2" key="1">
    <citation type="submission" date="2020-06" db="EMBL/GenBank/DDBJ databases">
        <title>Description of novel acetic acid bacteria.</title>
        <authorList>
            <person name="Sombolestani A."/>
        </authorList>
    </citation>
    <scope>NUCLEOTIDE SEQUENCE [LARGE SCALE GENOMIC DNA]</scope>
    <source>
        <strain evidence="1 2">LMG 31431</strain>
    </source>
</reference>
<dbReference type="Proteomes" id="UP000534870">
    <property type="component" value="Unassembled WGS sequence"/>
</dbReference>
<dbReference type="SUPFAM" id="SSF52309">
    <property type="entry name" value="N-(deoxy)ribosyltransferase-like"/>
    <property type="match status" value="1"/>
</dbReference>
<dbReference type="GO" id="GO:0016740">
    <property type="term" value="F:transferase activity"/>
    <property type="evidence" value="ECO:0007669"/>
    <property type="project" value="UniProtKB-KW"/>
</dbReference>
<gene>
    <name evidence="1" type="ORF">HUK84_14755</name>
</gene>
<dbReference type="InterPro" id="IPR007710">
    <property type="entry name" value="Nucleoside_deoxyribTrfase"/>
</dbReference>
<dbReference type="Gene3D" id="3.40.50.450">
    <property type="match status" value="1"/>
</dbReference>
<organism evidence="1 2">
    <name type="scientific">Nguyenibacter vanlangensis</name>
    <dbReference type="NCBI Taxonomy" id="1216886"/>
    <lineage>
        <taxon>Bacteria</taxon>
        <taxon>Pseudomonadati</taxon>
        <taxon>Pseudomonadota</taxon>
        <taxon>Alphaproteobacteria</taxon>
        <taxon>Acetobacterales</taxon>
        <taxon>Acetobacteraceae</taxon>
        <taxon>Nguyenibacter</taxon>
    </lineage>
</organism>
<proteinExistence type="predicted"/>
<comment type="caution">
    <text evidence="1">The sequence shown here is derived from an EMBL/GenBank/DDBJ whole genome shotgun (WGS) entry which is preliminary data.</text>
</comment>
<keyword evidence="1" id="KW-0808">Transferase</keyword>
<feature type="non-terminal residue" evidence="1">
    <location>
        <position position="229"/>
    </location>
</feature>
<name>A0A7Y7M8L4_9PROT</name>